<dbReference type="InterPro" id="IPR002502">
    <property type="entry name" value="Amidase_domain"/>
</dbReference>
<keyword evidence="2" id="KW-0378">Hydrolase</keyword>
<dbReference type="EC" id="3.5.1.28" evidence="2"/>
<evidence type="ECO:0000313" key="3">
    <source>
        <dbReference type="Proteomes" id="UP000033423"/>
    </source>
</evidence>
<dbReference type="Proteomes" id="UP000033423">
    <property type="component" value="Unassembled WGS sequence"/>
</dbReference>
<accession>A0A0F3GQ87</accession>
<dbReference type="AlphaFoldDB" id="A0A0F3GQ87"/>
<proteinExistence type="predicted"/>
<organism evidence="2 3">
    <name type="scientific">Candidatus Magnetobacterium bavaricum</name>
    <dbReference type="NCBI Taxonomy" id="29290"/>
    <lineage>
        <taxon>Bacteria</taxon>
        <taxon>Pseudomonadati</taxon>
        <taxon>Nitrospirota</taxon>
        <taxon>Thermodesulfovibrionia</taxon>
        <taxon>Thermodesulfovibrionales</taxon>
        <taxon>Candidatus Magnetobacteriaceae</taxon>
        <taxon>Candidatus Magnetobacterium</taxon>
    </lineage>
</organism>
<dbReference type="EMBL" id="LACI01002159">
    <property type="protein sequence ID" value="KJU82808.1"/>
    <property type="molecule type" value="Genomic_DNA"/>
</dbReference>
<dbReference type="SUPFAM" id="SSF55846">
    <property type="entry name" value="N-acetylmuramoyl-L-alanine amidase-like"/>
    <property type="match status" value="1"/>
</dbReference>
<sequence length="96" mass="10971">MKKTPNGSYHNELNQAVAAEDVLEATHKHEHTKRLWMRYPDVQIAAVLDLCRFIKQHYPGIKDVLGHDDIAQGRKLDPGPLFPLADLRSKLFETNP</sequence>
<dbReference type="Gene3D" id="3.40.80.10">
    <property type="entry name" value="Peptidoglycan recognition protein-like"/>
    <property type="match status" value="1"/>
</dbReference>
<comment type="caution">
    <text evidence="2">The sequence shown here is derived from an EMBL/GenBank/DDBJ whole genome shotgun (WGS) entry which is preliminary data.</text>
</comment>
<dbReference type="Pfam" id="PF01510">
    <property type="entry name" value="Amidase_2"/>
    <property type="match status" value="1"/>
</dbReference>
<reference evidence="2 3" key="1">
    <citation type="submission" date="2015-02" db="EMBL/GenBank/DDBJ databases">
        <title>Single-cell genomics of uncultivated deep-branching MTB reveals a conserved set of magnetosome genes.</title>
        <authorList>
            <person name="Kolinko S."/>
            <person name="Richter M."/>
            <person name="Glockner F.O."/>
            <person name="Brachmann A."/>
            <person name="Schuler D."/>
        </authorList>
    </citation>
    <scope>NUCLEOTIDE SEQUENCE [LARGE SCALE GENOMIC DNA]</scope>
    <source>
        <strain evidence="2">TM-1</strain>
    </source>
</reference>
<evidence type="ECO:0000313" key="2">
    <source>
        <dbReference type="EMBL" id="KJU82808.1"/>
    </source>
</evidence>
<protein>
    <submittedName>
        <fullName evidence="2">N-acetylmuramoyl-L-alanine amidase</fullName>
        <ecNumber evidence="2">3.5.1.28</ecNumber>
    </submittedName>
</protein>
<dbReference type="InterPro" id="IPR036505">
    <property type="entry name" value="Amidase/PGRP_sf"/>
</dbReference>
<evidence type="ECO:0000259" key="1">
    <source>
        <dbReference type="Pfam" id="PF01510"/>
    </source>
</evidence>
<dbReference type="GO" id="GO:0008745">
    <property type="term" value="F:N-acetylmuramoyl-L-alanine amidase activity"/>
    <property type="evidence" value="ECO:0007669"/>
    <property type="project" value="UniProtKB-EC"/>
</dbReference>
<name>A0A0F3GQ87_9BACT</name>
<keyword evidence="3" id="KW-1185">Reference proteome</keyword>
<dbReference type="GO" id="GO:0009253">
    <property type="term" value="P:peptidoglycan catabolic process"/>
    <property type="evidence" value="ECO:0007669"/>
    <property type="project" value="InterPro"/>
</dbReference>
<feature type="domain" description="N-acetylmuramoyl-L-alanine amidase" evidence="1">
    <location>
        <begin position="29"/>
        <end position="80"/>
    </location>
</feature>
<gene>
    <name evidence="2" type="ORF">MBAV_005003</name>
</gene>